<dbReference type="Gene3D" id="2.30.42.10">
    <property type="match status" value="1"/>
</dbReference>
<evidence type="ECO:0000259" key="7">
    <source>
        <dbReference type="PROSITE" id="PS50106"/>
    </source>
</evidence>
<accession>A0AA36D2M4</accession>
<keyword evidence="2 4" id="KW-0862">Zinc</keyword>
<dbReference type="InterPro" id="IPR036034">
    <property type="entry name" value="PDZ_sf"/>
</dbReference>
<dbReference type="PROSITE" id="PS50023">
    <property type="entry name" value="LIM_DOMAIN_2"/>
    <property type="match status" value="1"/>
</dbReference>
<feature type="region of interest" description="Disordered" evidence="5">
    <location>
        <begin position="601"/>
        <end position="645"/>
    </location>
</feature>
<dbReference type="AlphaFoldDB" id="A0AA36D2M4"/>
<feature type="compositionally biased region" description="Basic and acidic residues" evidence="5">
    <location>
        <begin position="704"/>
        <end position="714"/>
    </location>
</feature>
<dbReference type="Gene3D" id="2.10.110.10">
    <property type="entry name" value="Cysteine Rich Protein"/>
    <property type="match status" value="1"/>
</dbReference>
<keyword evidence="1 4" id="KW-0479">Metal-binding</keyword>
<feature type="compositionally biased region" description="Basic and acidic residues" evidence="5">
    <location>
        <begin position="190"/>
        <end position="202"/>
    </location>
</feature>
<feature type="region of interest" description="Disordered" evidence="5">
    <location>
        <begin position="1005"/>
        <end position="1090"/>
    </location>
</feature>
<feature type="compositionally biased region" description="Polar residues" evidence="5">
    <location>
        <begin position="148"/>
        <end position="168"/>
    </location>
</feature>
<feature type="compositionally biased region" description="Basic and acidic residues" evidence="5">
    <location>
        <begin position="617"/>
        <end position="645"/>
    </location>
</feature>
<dbReference type="InterPro" id="IPR041489">
    <property type="entry name" value="PDZ_6"/>
</dbReference>
<dbReference type="GO" id="GO:0046872">
    <property type="term" value="F:metal ion binding"/>
    <property type="evidence" value="ECO:0007669"/>
    <property type="project" value="UniProtKB-KW"/>
</dbReference>
<feature type="compositionally biased region" description="Low complexity" evidence="5">
    <location>
        <begin position="14"/>
        <end position="23"/>
    </location>
</feature>
<name>A0AA36D2M4_9BILA</name>
<feature type="compositionally biased region" description="Basic and acidic residues" evidence="5">
    <location>
        <begin position="1005"/>
        <end position="1022"/>
    </location>
</feature>
<dbReference type="Pfam" id="PF00412">
    <property type="entry name" value="LIM"/>
    <property type="match status" value="1"/>
</dbReference>
<dbReference type="SMART" id="SM00132">
    <property type="entry name" value="LIM"/>
    <property type="match status" value="1"/>
</dbReference>
<feature type="region of interest" description="Disordered" evidence="5">
    <location>
        <begin position="687"/>
        <end position="728"/>
    </location>
</feature>
<dbReference type="InterPro" id="IPR001478">
    <property type="entry name" value="PDZ"/>
</dbReference>
<evidence type="ECO:0000313" key="9">
    <source>
        <dbReference type="Proteomes" id="UP001177023"/>
    </source>
</evidence>
<proteinExistence type="predicted"/>
<evidence type="ECO:0000259" key="6">
    <source>
        <dbReference type="PROSITE" id="PS50023"/>
    </source>
</evidence>
<dbReference type="SUPFAM" id="SSF50156">
    <property type="entry name" value="PDZ domain-like"/>
    <property type="match status" value="1"/>
</dbReference>
<dbReference type="CDD" id="cd08368">
    <property type="entry name" value="LIM"/>
    <property type="match status" value="1"/>
</dbReference>
<dbReference type="GO" id="GO:0051893">
    <property type="term" value="P:regulation of focal adhesion assembly"/>
    <property type="evidence" value="ECO:0007669"/>
    <property type="project" value="TreeGrafter"/>
</dbReference>
<dbReference type="GO" id="GO:0032034">
    <property type="term" value="F:myosin II head/neck binding"/>
    <property type="evidence" value="ECO:0007669"/>
    <property type="project" value="TreeGrafter"/>
</dbReference>
<keyword evidence="3 4" id="KW-0440">LIM domain</keyword>
<dbReference type="EMBL" id="CATQJA010002654">
    <property type="protein sequence ID" value="CAJ0578727.1"/>
    <property type="molecule type" value="Genomic_DNA"/>
</dbReference>
<protein>
    <submittedName>
        <fullName evidence="8">Uncharacterized protein</fullName>
    </submittedName>
</protein>
<feature type="non-terminal residue" evidence="8">
    <location>
        <position position="1172"/>
    </location>
</feature>
<feature type="region of interest" description="Disordered" evidence="5">
    <location>
        <begin position="1"/>
        <end position="202"/>
    </location>
</feature>
<evidence type="ECO:0000256" key="1">
    <source>
        <dbReference type="ARBA" id="ARBA00022723"/>
    </source>
</evidence>
<feature type="domain" description="LIM zinc-binding" evidence="6">
    <location>
        <begin position="1102"/>
        <end position="1168"/>
    </location>
</feature>
<evidence type="ECO:0000313" key="8">
    <source>
        <dbReference type="EMBL" id="CAJ0578727.1"/>
    </source>
</evidence>
<feature type="domain" description="PDZ" evidence="7">
    <location>
        <begin position="393"/>
        <end position="465"/>
    </location>
</feature>
<feature type="compositionally biased region" description="Pro residues" evidence="5">
    <location>
        <begin position="176"/>
        <end position="188"/>
    </location>
</feature>
<comment type="caution">
    <text evidence="8">The sequence shown here is derived from an EMBL/GenBank/DDBJ whole genome shotgun (WGS) entry which is preliminary data.</text>
</comment>
<dbReference type="PROSITE" id="PS00478">
    <property type="entry name" value="LIM_DOMAIN_1"/>
    <property type="match status" value="1"/>
</dbReference>
<dbReference type="SMART" id="SM00228">
    <property type="entry name" value="PDZ"/>
    <property type="match status" value="1"/>
</dbReference>
<dbReference type="GO" id="GO:0001725">
    <property type="term" value="C:stress fiber"/>
    <property type="evidence" value="ECO:0007669"/>
    <property type="project" value="TreeGrafter"/>
</dbReference>
<sequence length="1172" mass="132804">MDSDRVILPRPIQELDYSDGSLLSDDEDSEADPRNDDLSPRPLGDVIDDDEDDEPHTLKPTDEFEYIPFGAMAAQPTPPTQDRKRIYASPRASKKKSAQAAAKPSPPPKPKYLKKMPVSPPPTADCRPLSRDSGISDSKEEIYDVHSPTRTQDSGLGQNRHTPSTSTELSPRKPKPLPPTTLLHPPPAVVEEKGYSAEDKQRAREKLDQVLIPIAIEKSRSRGIINTRSVSEDQEESIAEPAPRSLTHFVPPKNEVHESVHFACASEREEGARVEATLHLTPSSPRQAVARNFSAYKPIPLERDREKSVLVELTVELNREQNALISTHKYPQRQQQERAVLSHKVPAVARTPPTMAPPGSLYRAVDIPFDDNSAAVYQPPKQEYTSNKNGNFTVIMEMGAQPVHKGFGMNVQTERGEPIKVEAVLVGTPADRAGLQVGDRITSINGEDVIDAYPSAVNRMLHEAARLGEVELRVMRENTVHFKTNTQLQKSTSATSFDKTRSIFQASDPLPPARPVDRKGLGVMNNGMLRQDSALSRNSQSSISSGHSEHRGLARSSTGNLAYDPYRAPEMSQKRDQSPAPIIESGFKKSYGVEGDYRITTSMGKQGPGRLANFVPEVERDGQRREIPRKYDDDLENESKESDDSVPRIIRNYDLRQTPAISQSFVLRRDSDDASVSAVLKRSTLPRKAGTKVHTESGVEADPETGRDLIEERSLTPPPAPRSRHASGVAMEPVQVLRPRRSTSQDSLLTTTEEVYRRYEYRRYTPSITPRASPNPERPQSRTRVIPIVRQGYDDRSRPPSAPVYRSASVHDGLQHAHPVEQVIERVTPIPIERQYRSRSPPRRESRARSTEAIREPYEPRRVYNTYYEPDYDEIDNDGVSRATHRFYDRDGRALRRENRREERVVEITRSYETLDEDPREWRNVIKSQRQAAPGLPKDDQKIKDATQSLGNLPVYINKRLREQEDKELENRKYLDSGRRDVEHWEHASYTSWEDMRYRRAEKEREQREQRYAPRSYREPSVDRNQPAAKDWREQERTYNGGPAPDGYSSLHRSYGTEQPQNRSRTDSRYGTMPEKPNRQPPVIPASRDSERDQIVAVSGKHRCGHCGNELGRGQAMIIESLMLYYHLPCFRCYVCGIQLGNGMKGADVRVRDRKLHCQSCYSNDAVQLSKV</sequence>
<feature type="compositionally biased region" description="Low complexity" evidence="5">
    <location>
        <begin position="533"/>
        <end position="546"/>
    </location>
</feature>
<evidence type="ECO:0000256" key="3">
    <source>
        <dbReference type="ARBA" id="ARBA00023038"/>
    </source>
</evidence>
<dbReference type="PROSITE" id="PS50106">
    <property type="entry name" value="PDZ"/>
    <property type="match status" value="1"/>
</dbReference>
<dbReference type="PANTHER" id="PTHR15551:SF3">
    <property type="entry name" value="LIM AND CALPONIN HOMOLOGY DOMAINS-CONTAINING PROTEIN 1"/>
    <property type="match status" value="1"/>
</dbReference>
<keyword evidence="9" id="KW-1185">Reference proteome</keyword>
<reference evidence="8" key="1">
    <citation type="submission" date="2023-06" db="EMBL/GenBank/DDBJ databases">
        <authorList>
            <person name="Delattre M."/>
        </authorList>
    </citation>
    <scope>NUCLEOTIDE SEQUENCE</scope>
    <source>
        <strain evidence="8">AF72</strain>
    </source>
</reference>
<evidence type="ECO:0000256" key="4">
    <source>
        <dbReference type="PROSITE-ProRule" id="PRU00125"/>
    </source>
</evidence>
<evidence type="ECO:0000256" key="5">
    <source>
        <dbReference type="SAM" id="MobiDB-lite"/>
    </source>
</evidence>
<dbReference type="GO" id="GO:0051496">
    <property type="term" value="P:positive regulation of stress fiber assembly"/>
    <property type="evidence" value="ECO:0007669"/>
    <property type="project" value="TreeGrafter"/>
</dbReference>
<dbReference type="Proteomes" id="UP001177023">
    <property type="component" value="Unassembled WGS sequence"/>
</dbReference>
<organism evidence="8 9">
    <name type="scientific">Mesorhabditis spiculigera</name>
    <dbReference type="NCBI Taxonomy" id="96644"/>
    <lineage>
        <taxon>Eukaryota</taxon>
        <taxon>Metazoa</taxon>
        <taxon>Ecdysozoa</taxon>
        <taxon>Nematoda</taxon>
        <taxon>Chromadorea</taxon>
        <taxon>Rhabditida</taxon>
        <taxon>Rhabditina</taxon>
        <taxon>Rhabditomorpha</taxon>
        <taxon>Rhabditoidea</taxon>
        <taxon>Rhabditidae</taxon>
        <taxon>Mesorhabditinae</taxon>
        <taxon>Mesorhabditis</taxon>
    </lineage>
</organism>
<dbReference type="Pfam" id="PF17820">
    <property type="entry name" value="PDZ_6"/>
    <property type="match status" value="1"/>
</dbReference>
<gene>
    <name evidence="8" type="ORF">MSPICULIGERA_LOCUS16969</name>
</gene>
<dbReference type="InterPro" id="IPR001781">
    <property type="entry name" value="Znf_LIM"/>
</dbReference>
<dbReference type="PANTHER" id="PTHR15551">
    <property type="entry name" value="LIM DOMAIN ONLY 7"/>
    <property type="match status" value="1"/>
</dbReference>
<feature type="region of interest" description="Disordered" evidence="5">
    <location>
        <begin position="533"/>
        <end position="562"/>
    </location>
</feature>
<evidence type="ECO:0000256" key="2">
    <source>
        <dbReference type="ARBA" id="ARBA00022833"/>
    </source>
</evidence>